<proteinExistence type="predicted"/>
<dbReference type="Proteomes" id="UP000281915">
    <property type="component" value="Unassembled WGS sequence"/>
</dbReference>
<evidence type="ECO:0000313" key="1">
    <source>
        <dbReference type="EMBL" id="RNB72803.1"/>
    </source>
</evidence>
<dbReference type="EMBL" id="RHHT01000058">
    <property type="protein sequence ID" value="RNB72803.1"/>
    <property type="molecule type" value="Genomic_DNA"/>
</dbReference>
<name>A0A3M8CBD9_9BACL</name>
<evidence type="ECO:0000313" key="2">
    <source>
        <dbReference type="Proteomes" id="UP000281915"/>
    </source>
</evidence>
<reference evidence="1 2" key="1">
    <citation type="submission" date="2018-10" db="EMBL/GenBank/DDBJ databases">
        <title>Phylogenomics of Brevibacillus.</title>
        <authorList>
            <person name="Dunlap C."/>
        </authorList>
    </citation>
    <scope>NUCLEOTIDE SEQUENCE [LARGE SCALE GENOMIC DNA]</scope>
    <source>
        <strain evidence="1 2">JCM 15085</strain>
    </source>
</reference>
<gene>
    <name evidence="1" type="ORF">EDM58_21300</name>
</gene>
<comment type="caution">
    <text evidence="1">The sequence shown here is derived from an EMBL/GenBank/DDBJ whole genome shotgun (WGS) entry which is preliminary data.</text>
</comment>
<protein>
    <submittedName>
        <fullName evidence="1">Uncharacterized protein</fullName>
    </submittedName>
</protein>
<sequence>MLKKSFGFNGCISGWPTSCIVHFFVESEQRENQRKSEIVFFGGKGQFVFSTWTNGMDRKSVIAENDEKRPKMRTRTLLYIMCIIGPPIGW</sequence>
<dbReference type="AlphaFoldDB" id="A0A3M8CBD9"/>
<organism evidence="1 2">
    <name type="scientific">Brevibacillus panacihumi</name>
    <dbReference type="NCBI Taxonomy" id="497735"/>
    <lineage>
        <taxon>Bacteria</taxon>
        <taxon>Bacillati</taxon>
        <taxon>Bacillota</taxon>
        <taxon>Bacilli</taxon>
        <taxon>Bacillales</taxon>
        <taxon>Paenibacillaceae</taxon>
        <taxon>Brevibacillus</taxon>
    </lineage>
</organism>
<accession>A0A3M8CBD9</accession>